<gene>
    <name evidence="1" type="primary">LOC100182562-002</name>
</gene>
<organism evidence="1">
    <name type="scientific">Phallusia mammillata</name>
    <dbReference type="NCBI Taxonomy" id="59560"/>
    <lineage>
        <taxon>Eukaryota</taxon>
        <taxon>Metazoa</taxon>
        <taxon>Chordata</taxon>
        <taxon>Tunicata</taxon>
        <taxon>Ascidiacea</taxon>
        <taxon>Phlebobranchia</taxon>
        <taxon>Ascidiidae</taxon>
        <taxon>Phallusia</taxon>
    </lineage>
</organism>
<reference evidence="1" key="1">
    <citation type="submission" date="2020-04" db="EMBL/GenBank/DDBJ databases">
        <authorList>
            <person name="Neveu A P."/>
        </authorList>
    </citation>
    <scope>NUCLEOTIDE SEQUENCE</scope>
    <source>
        <tissue evidence="1">Whole embryo</tissue>
    </source>
</reference>
<sequence length="220" mass="25020">MAGYFKANDFIIPAPDAHVAHYLKNTKPAREQLVGVVRGFAFITIEPSDAQGMQYRFSQLKGKRTVDPDHFAQLCKTHLLEFLNSYTTNKHTFPPGIIQQVEKKNPAFFQNNTAGIFIACYRDNNHVLICGRKEIVEDKMSFLSKLGIERSPVQSAQTVDIQATDIHVAMFLKNSAYHLNKMKEHMKHLGKVFIKIRGKNDVQYQVNLEGQVICVIWLGV</sequence>
<name>A0A6F9DI81_9ASCI</name>
<dbReference type="EMBL" id="LR786878">
    <property type="protein sequence ID" value="CAB3262740.1"/>
    <property type="molecule type" value="mRNA"/>
</dbReference>
<dbReference type="AlphaFoldDB" id="A0A6F9DI81"/>
<accession>A0A6F9DI81</accession>
<evidence type="ECO:0000313" key="1">
    <source>
        <dbReference type="EMBL" id="CAB3262740.1"/>
    </source>
</evidence>
<protein>
    <submittedName>
        <fullName evidence="1">Uncharacterized protein LOC100182562</fullName>
    </submittedName>
</protein>
<proteinExistence type="evidence at transcript level"/>